<dbReference type="PANTHER" id="PTHR33490">
    <property type="entry name" value="BLR5614 PROTEIN-RELATED"/>
    <property type="match status" value="1"/>
</dbReference>
<dbReference type="Pfam" id="PF01841">
    <property type="entry name" value="Transglut_core"/>
    <property type="match status" value="1"/>
</dbReference>
<gene>
    <name evidence="2" type="ORF">GCM10025862_34520</name>
</gene>
<feature type="domain" description="Transglutaminase-like" evidence="1">
    <location>
        <begin position="2"/>
        <end position="52"/>
    </location>
</feature>
<evidence type="ECO:0000259" key="1">
    <source>
        <dbReference type="Pfam" id="PF01841"/>
    </source>
</evidence>
<accession>A0ABQ6HSG5</accession>
<dbReference type="PANTHER" id="PTHR33490:SF7">
    <property type="entry name" value="BLR2979 PROTEIN"/>
    <property type="match status" value="1"/>
</dbReference>
<dbReference type="EMBL" id="BSUJ01000001">
    <property type="protein sequence ID" value="GMA21431.1"/>
    <property type="molecule type" value="Genomic_DNA"/>
</dbReference>
<dbReference type="Proteomes" id="UP001157109">
    <property type="component" value="Unassembled WGS sequence"/>
</dbReference>
<protein>
    <recommendedName>
        <fullName evidence="1">Transglutaminase-like domain-containing protein</fullName>
    </recommendedName>
</protein>
<name>A0ABQ6HSG5_9MICO</name>
<evidence type="ECO:0000313" key="2">
    <source>
        <dbReference type="EMBL" id="GMA21431.1"/>
    </source>
</evidence>
<proteinExistence type="predicted"/>
<reference evidence="3" key="1">
    <citation type="journal article" date="2019" name="Int. J. Syst. Evol. Microbiol.">
        <title>The Global Catalogue of Microorganisms (GCM) 10K type strain sequencing project: providing services to taxonomists for standard genome sequencing and annotation.</title>
        <authorList>
            <consortium name="The Broad Institute Genomics Platform"/>
            <consortium name="The Broad Institute Genome Sequencing Center for Infectious Disease"/>
            <person name="Wu L."/>
            <person name="Ma J."/>
        </authorList>
    </citation>
    <scope>NUCLEOTIDE SEQUENCE [LARGE SCALE GENOMIC DNA]</scope>
    <source>
        <strain evidence="3">NBRC 105830</strain>
    </source>
</reference>
<dbReference type="Gene3D" id="3.10.620.30">
    <property type="match status" value="1"/>
</dbReference>
<dbReference type="SUPFAM" id="SSF54001">
    <property type="entry name" value="Cysteine proteinases"/>
    <property type="match status" value="1"/>
</dbReference>
<sequence length="101" mass="10988">MHGLPARYVSGYIETVPPPGKPKLAGSDATHAWTSVMVPRPGGGSMWVDLDPTNDHLADSRYIVTAWGRDFRDVSPLKGVIFTESKKSTLKVGVDVIRLPD</sequence>
<dbReference type="InterPro" id="IPR038765">
    <property type="entry name" value="Papain-like_cys_pep_sf"/>
</dbReference>
<dbReference type="InterPro" id="IPR002931">
    <property type="entry name" value="Transglutaminase-like"/>
</dbReference>
<evidence type="ECO:0000313" key="3">
    <source>
        <dbReference type="Proteomes" id="UP001157109"/>
    </source>
</evidence>
<keyword evidence="3" id="KW-1185">Reference proteome</keyword>
<organism evidence="2 3">
    <name type="scientific">Arsenicicoccus piscis</name>
    <dbReference type="NCBI Taxonomy" id="673954"/>
    <lineage>
        <taxon>Bacteria</taxon>
        <taxon>Bacillati</taxon>
        <taxon>Actinomycetota</taxon>
        <taxon>Actinomycetes</taxon>
        <taxon>Micrococcales</taxon>
        <taxon>Intrasporangiaceae</taxon>
        <taxon>Arsenicicoccus</taxon>
    </lineage>
</organism>
<comment type="caution">
    <text evidence="2">The sequence shown here is derived from an EMBL/GenBank/DDBJ whole genome shotgun (WGS) entry which is preliminary data.</text>
</comment>